<dbReference type="InterPro" id="IPR000551">
    <property type="entry name" value="MerR-type_HTH_dom"/>
</dbReference>
<dbReference type="AlphaFoldDB" id="D7CYA8"/>
<dbReference type="CDD" id="cd01109">
    <property type="entry name" value="HTH_YyaN"/>
    <property type="match status" value="1"/>
</dbReference>
<dbReference type="SUPFAM" id="SSF46955">
    <property type="entry name" value="Putative DNA-binding domain"/>
    <property type="match status" value="1"/>
</dbReference>
<keyword evidence="6" id="KW-1185">Reference proteome</keyword>
<dbReference type="InterPro" id="IPR009061">
    <property type="entry name" value="DNA-bd_dom_put_sf"/>
</dbReference>
<dbReference type="PROSITE" id="PS50937">
    <property type="entry name" value="HTH_MERR_2"/>
    <property type="match status" value="1"/>
</dbReference>
<reference evidence="5 6" key="2">
    <citation type="journal article" date="2011" name="Stand. Genomic Sci.">
        <title>Complete genome sequence of Truepera radiovictrix type strain (RQ-24).</title>
        <authorList>
            <person name="Ivanova N."/>
            <person name="Rohde C."/>
            <person name="Munk C."/>
            <person name="Nolan M."/>
            <person name="Lucas S."/>
            <person name="Del Rio T.G."/>
            <person name="Tice H."/>
            <person name="Deshpande S."/>
            <person name="Cheng J.F."/>
            <person name="Tapia R."/>
            <person name="Han C."/>
            <person name="Goodwin L."/>
            <person name="Pitluck S."/>
            <person name="Liolios K."/>
            <person name="Mavromatis K."/>
            <person name="Mikhailova N."/>
            <person name="Pati A."/>
            <person name="Chen A."/>
            <person name="Palaniappan K."/>
            <person name="Land M."/>
            <person name="Hauser L."/>
            <person name="Chang Y.J."/>
            <person name="Jeffries C.D."/>
            <person name="Brambilla E."/>
            <person name="Rohde M."/>
            <person name="Goker M."/>
            <person name="Tindall B.J."/>
            <person name="Woyke T."/>
            <person name="Bristow J."/>
            <person name="Eisen J.A."/>
            <person name="Markowitz V."/>
            <person name="Hugenholtz P."/>
            <person name="Kyrpides N.C."/>
            <person name="Klenk H.P."/>
            <person name="Lapidus A."/>
        </authorList>
    </citation>
    <scope>NUCLEOTIDE SEQUENCE [LARGE SCALE GENOMIC DNA]</scope>
    <source>
        <strain evidence="6">DSM 17093 / CIP 108686 / LMG 22925 / RQ-24</strain>
    </source>
</reference>
<dbReference type="KEGG" id="tra:Trad_1628"/>
<dbReference type="GO" id="GO:0003700">
    <property type="term" value="F:DNA-binding transcription factor activity"/>
    <property type="evidence" value="ECO:0007669"/>
    <property type="project" value="InterPro"/>
</dbReference>
<sequence>MSTPTRDPSYSIREAARLSGLPESTLRYYEAIGLMGPVGRDPSSKHRRYTEADIDHAVSVACLSAMGMSIEDMRAYLRRREGGRGAAPAQLELFESYKQRLEEEARNLELRRRYIDAKIAYWRAVEAGDLERARAVGEAARSVRDALRASKAQLTRPEAQGEGAAVSR</sequence>
<evidence type="ECO:0000256" key="3">
    <source>
        <dbReference type="SAM" id="MobiDB-lite"/>
    </source>
</evidence>
<dbReference type="eggNOG" id="COG0789">
    <property type="taxonomic scope" value="Bacteria"/>
</dbReference>
<dbReference type="Pfam" id="PF13411">
    <property type="entry name" value="MerR_1"/>
    <property type="match status" value="1"/>
</dbReference>
<feature type="domain" description="HTH merR-type" evidence="4">
    <location>
        <begin position="9"/>
        <end position="79"/>
    </location>
</feature>
<name>D7CYA8_TRURR</name>
<protein>
    <submittedName>
        <fullName evidence="5">Transcriptional regulator, MerR family</fullName>
    </submittedName>
</protein>
<organism evidence="5 6">
    <name type="scientific">Truepera radiovictrix (strain DSM 17093 / CIP 108686 / LMG 22925 / RQ-24)</name>
    <dbReference type="NCBI Taxonomy" id="649638"/>
    <lineage>
        <taxon>Bacteria</taxon>
        <taxon>Thermotogati</taxon>
        <taxon>Deinococcota</taxon>
        <taxon>Deinococci</taxon>
        <taxon>Trueperales</taxon>
        <taxon>Trueperaceae</taxon>
        <taxon>Truepera</taxon>
    </lineage>
</organism>
<dbReference type="EMBL" id="CP002049">
    <property type="protein sequence ID" value="ADI14747.1"/>
    <property type="molecule type" value="Genomic_DNA"/>
</dbReference>
<dbReference type="RefSeq" id="WP_013178115.1">
    <property type="nucleotide sequence ID" value="NC_014221.1"/>
</dbReference>
<dbReference type="Proteomes" id="UP000000379">
    <property type="component" value="Chromosome"/>
</dbReference>
<feature type="coiled-coil region" evidence="2">
    <location>
        <begin position="91"/>
        <end position="118"/>
    </location>
</feature>
<dbReference type="SMART" id="SM00422">
    <property type="entry name" value="HTH_MERR"/>
    <property type="match status" value="1"/>
</dbReference>
<dbReference type="PANTHER" id="PTHR30204">
    <property type="entry name" value="REDOX-CYCLING DRUG-SENSING TRANSCRIPTIONAL ACTIVATOR SOXR"/>
    <property type="match status" value="1"/>
</dbReference>
<feature type="region of interest" description="Disordered" evidence="3">
    <location>
        <begin position="149"/>
        <end position="168"/>
    </location>
</feature>
<keyword evidence="1" id="KW-0238">DNA-binding</keyword>
<dbReference type="STRING" id="649638.Trad_1628"/>
<evidence type="ECO:0000256" key="1">
    <source>
        <dbReference type="ARBA" id="ARBA00023125"/>
    </source>
</evidence>
<gene>
    <name evidence="5" type="ordered locus">Trad_1628</name>
</gene>
<dbReference type="HOGENOM" id="CLU_060077_8_2_0"/>
<dbReference type="OrthoDB" id="9802944at2"/>
<evidence type="ECO:0000313" key="5">
    <source>
        <dbReference type="EMBL" id="ADI14747.1"/>
    </source>
</evidence>
<evidence type="ECO:0000259" key="4">
    <source>
        <dbReference type="PROSITE" id="PS50937"/>
    </source>
</evidence>
<dbReference type="InterPro" id="IPR047057">
    <property type="entry name" value="MerR_fam"/>
</dbReference>
<accession>D7CYA8</accession>
<proteinExistence type="predicted"/>
<evidence type="ECO:0000256" key="2">
    <source>
        <dbReference type="SAM" id="Coils"/>
    </source>
</evidence>
<reference evidence="6" key="1">
    <citation type="submission" date="2010-05" db="EMBL/GenBank/DDBJ databases">
        <title>The complete genome of Truepera radiovictris DSM 17093.</title>
        <authorList>
            <consortium name="US DOE Joint Genome Institute (JGI-PGF)"/>
            <person name="Lucas S."/>
            <person name="Copeland A."/>
            <person name="Lapidus A."/>
            <person name="Glavina del Rio T."/>
            <person name="Dalin E."/>
            <person name="Tice H."/>
            <person name="Bruce D."/>
            <person name="Goodwin L."/>
            <person name="Pitluck S."/>
            <person name="Kyrpides N."/>
            <person name="Mavromatis K."/>
            <person name="Ovchinnikova G."/>
            <person name="Munk A.C."/>
            <person name="Detter J.C."/>
            <person name="Han C."/>
            <person name="Tapia R."/>
            <person name="Land M."/>
            <person name="Hauser L."/>
            <person name="Markowitz V."/>
            <person name="Cheng J.-F."/>
            <person name="Hugenholtz P."/>
            <person name="Woyke T."/>
            <person name="Wu D."/>
            <person name="Tindall B."/>
            <person name="Pomrenke H.G."/>
            <person name="Brambilla E."/>
            <person name="Klenk H.-P."/>
            <person name="Eisen J.A."/>
        </authorList>
    </citation>
    <scope>NUCLEOTIDE SEQUENCE [LARGE SCALE GENOMIC DNA]</scope>
    <source>
        <strain evidence="6">DSM 17093 / CIP 108686 / LMG 22925 / RQ-24</strain>
    </source>
</reference>
<dbReference type="GO" id="GO:0003677">
    <property type="term" value="F:DNA binding"/>
    <property type="evidence" value="ECO:0007669"/>
    <property type="project" value="UniProtKB-KW"/>
</dbReference>
<keyword evidence="2" id="KW-0175">Coiled coil</keyword>
<evidence type="ECO:0000313" key="6">
    <source>
        <dbReference type="Proteomes" id="UP000000379"/>
    </source>
</evidence>
<dbReference type="Gene3D" id="1.10.1660.10">
    <property type="match status" value="1"/>
</dbReference>
<dbReference type="PANTHER" id="PTHR30204:SF98">
    <property type="entry name" value="HTH-TYPE TRANSCRIPTIONAL REGULATOR ADHR"/>
    <property type="match status" value="1"/>
</dbReference>